<dbReference type="GO" id="GO:0035036">
    <property type="term" value="P:sperm-egg recognition"/>
    <property type="evidence" value="ECO:0007669"/>
    <property type="project" value="TreeGrafter"/>
</dbReference>
<evidence type="ECO:0000256" key="11">
    <source>
        <dbReference type="ARBA" id="ARBA00029446"/>
    </source>
</evidence>
<reference evidence="13" key="1">
    <citation type="journal article" date="2023" name="DNA Res.">
        <title>Chromosome-level genome assembly of Phrynocephalus forsythii using third-generation DNA sequencing and Hi-C analysis.</title>
        <authorList>
            <person name="Qi Y."/>
            <person name="Zhao W."/>
            <person name="Zhao Y."/>
            <person name="Niu C."/>
            <person name="Cao S."/>
            <person name="Zhang Y."/>
        </authorList>
    </citation>
    <scope>NUCLEOTIDE SEQUENCE</scope>
    <source>
        <tissue evidence="13">Muscle</tissue>
    </source>
</reference>
<evidence type="ECO:0000313" key="13">
    <source>
        <dbReference type="EMBL" id="KAJ7317318.1"/>
    </source>
</evidence>
<keyword evidence="9" id="KW-0325">Glycoprotein</keyword>
<evidence type="ECO:0000256" key="6">
    <source>
        <dbReference type="ARBA" id="ARBA00022729"/>
    </source>
</evidence>
<accession>A0A9Q0XM58</accession>
<evidence type="ECO:0000256" key="10">
    <source>
        <dbReference type="ARBA" id="ARBA00023288"/>
    </source>
</evidence>
<dbReference type="Proteomes" id="UP001142489">
    <property type="component" value="Unassembled WGS sequence"/>
</dbReference>
<dbReference type="GO" id="GO:0005886">
    <property type="term" value="C:plasma membrane"/>
    <property type="evidence" value="ECO:0007669"/>
    <property type="project" value="UniProtKB-SubCell"/>
</dbReference>
<keyword evidence="7" id="KW-0472">Membrane</keyword>
<evidence type="ECO:0000256" key="8">
    <source>
        <dbReference type="ARBA" id="ARBA00023157"/>
    </source>
</evidence>
<dbReference type="AlphaFoldDB" id="A0A9Q0XM58"/>
<evidence type="ECO:0000256" key="2">
    <source>
        <dbReference type="ARBA" id="ARBA00004613"/>
    </source>
</evidence>
<comment type="subcellular location">
    <subcellularLocation>
        <location evidence="1">Cell membrane</location>
        <topology evidence="1">Lipid-anchor</topology>
        <topology evidence="1">GPI-anchor</topology>
    </subcellularLocation>
    <subcellularLocation>
        <location evidence="2">Secreted</location>
    </subcellularLocation>
</comment>
<dbReference type="OrthoDB" id="9031844at2759"/>
<dbReference type="PANTHER" id="PTHR47613">
    <property type="entry name" value="SPERM ACROSOME MEMBRANE-ASSOCIATED PROTEIN 4"/>
    <property type="match status" value="1"/>
</dbReference>
<dbReference type="SUPFAM" id="SSF57302">
    <property type="entry name" value="Snake toxin-like"/>
    <property type="match status" value="1"/>
</dbReference>
<keyword evidence="10" id="KW-0449">Lipoprotein</keyword>
<evidence type="ECO:0000256" key="1">
    <source>
        <dbReference type="ARBA" id="ARBA00004609"/>
    </source>
</evidence>
<dbReference type="GO" id="GO:0005576">
    <property type="term" value="C:extracellular region"/>
    <property type="evidence" value="ECO:0007669"/>
    <property type="project" value="UniProtKB-SubCell"/>
</dbReference>
<dbReference type="InterPro" id="IPR046354">
    <property type="entry name" value="SPACA4/Bouncer"/>
</dbReference>
<comment type="caution">
    <text evidence="13">The sequence shown here is derived from an EMBL/GenBank/DDBJ whole genome shotgun (WGS) entry which is preliminary data.</text>
</comment>
<organism evidence="13 14">
    <name type="scientific">Phrynocephalus forsythii</name>
    <dbReference type="NCBI Taxonomy" id="171643"/>
    <lineage>
        <taxon>Eukaryota</taxon>
        <taxon>Metazoa</taxon>
        <taxon>Chordata</taxon>
        <taxon>Craniata</taxon>
        <taxon>Vertebrata</taxon>
        <taxon>Euteleostomi</taxon>
        <taxon>Lepidosauria</taxon>
        <taxon>Squamata</taxon>
        <taxon>Bifurcata</taxon>
        <taxon>Unidentata</taxon>
        <taxon>Episquamata</taxon>
        <taxon>Toxicofera</taxon>
        <taxon>Iguania</taxon>
        <taxon>Acrodonta</taxon>
        <taxon>Agamidae</taxon>
        <taxon>Agaminae</taxon>
        <taxon>Phrynocephalus</taxon>
    </lineage>
</organism>
<dbReference type="EMBL" id="JAPFRF010000011">
    <property type="protein sequence ID" value="KAJ7317318.1"/>
    <property type="molecule type" value="Genomic_DNA"/>
</dbReference>
<name>A0A9Q0XM58_9SAUR</name>
<evidence type="ECO:0000313" key="14">
    <source>
        <dbReference type="Proteomes" id="UP001142489"/>
    </source>
</evidence>
<dbReference type="PANTHER" id="PTHR47613:SF1">
    <property type="entry name" value="SPERM ACROSOME MEMBRANE-ASSOCIATED PROTEIN 4"/>
    <property type="match status" value="1"/>
</dbReference>
<dbReference type="GO" id="GO:0098552">
    <property type="term" value="C:side of membrane"/>
    <property type="evidence" value="ECO:0007669"/>
    <property type="project" value="UniProtKB-KW"/>
</dbReference>
<comment type="similarity">
    <text evidence="11">Belongs to the SPACA4/bouncer family.</text>
</comment>
<keyword evidence="14" id="KW-1185">Reference proteome</keyword>
<evidence type="ECO:0000256" key="3">
    <source>
        <dbReference type="ARBA" id="ARBA00022475"/>
    </source>
</evidence>
<keyword evidence="5" id="KW-0336">GPI-anchor</keyword>
<sequence length="133" mass="14489">MEMETHLIMQHHSLCQDVPGGGGLRCYKCSFGQSCSDLDSLVTCGEGERCSTTRALSDYKVHESIVAKGCLLAAKCNSQGKLAYYSNPFRATYSCCNSNYCNNGVSRAALVLHSHRFLLFMATFLAILSATIS</sequence>
<dbReference type="Pfam" id="PF00021">
    <property type="entry name" value="UPAR_LY6"/>
    <property type="match status" value="1"/>
</dbReference>
<evidence type="ECO:0000256" key="9">
    <source>
        <dbReference type="ARBA" id="ARBA00023180"/>
    </source>
</evidence>
<evidence type="ECO:0000256" key="4">
    <source>
        <dbReference type="ARBA" id="ARBA00022525"/>
    </source>
</evidence>
<gene>
    <name evidence="13" type="ORF">JRQ81_003480</name>
</gene>
<dbReference type="InterPro" id="IPR045860">
    <property type="entry name" value="Snake_toxin-like_sf"/>
</dbReference>
<protein>
    <recommendedName>
        <fullName evidence="12">UPAR/Ly6 domain-containing protein</fullName>
    </recommendedName>
</protein>
<evidence type="ECO:0000256" key="5">
    <source>
        <dbReference type="ARBA" id="ARBA00022622"/>
    </source>
</evidence>
<feature type="domain" description="UPAR/Ly6" evidence="12">
    <location>
        <begin position="23"/>
        <end position="103"/>
    </location>
</feature>
<evidence type="ECO:0000256" key="7">
    <source>
        <dbReference type="ARBA" id="ARBA00023136"/>
    </source>
</evidence>
<keyword evidence="6" id="KW-0732">Signal</keyword>
<keyword evidence="8" id="KW-1015">Disulfide bond</keyword>
<evidence type="ECO:0000259" key="12">
    <source>
        <dbReference type="Pfam" id="PF00021"/>
    </source>
</evidence>
<dbReference type="Gene3D" id="2.10.60.10">
    <property type="entry name" value="CD59"/>
    <property type="match status" value="1"/>
</dbReference>
<proteinExistence type="inferred from homology"/>
<dbReference type="InterPro" id="IPR016054">
    <property type="entry name" value="LY6_UPA_recep-like"/>
</dbReference>
<keyword evidence="3" id="KW-1003">Cell membrane</keyword>
<keyword evidence="4" id="KW-0964">Secreted</keyword>